<evidence type="ECO:0000313" key="3">
    <source>
        <dbReference type="EMBL" id="KAJ8985289.1"/>
    </source>
</evidence>
<evidence type="ECO:0000313" key="4">
    <source>
        <dbReference type="Proteomes" id="UP001162164"/>
    </source>
</evidence>
<keyword evidence="1" id="KW-1133">Transmembrane helix</keyword>
<reference evidence="3" key="1">
    <citation type="journal article" date="2023" name="Insect Mol. Biol.">
        <title>Genome sequencing provides insights into the evolution of gene families encoding plant cell wall-degrading enzymes in longhorned beetles.</title>
        <authorList>
            <person name="Shin N.R."/>
            <person name="Okamura Y."/>
            <person name="Kirsch R."/>
            <person name="Pauchet Y."/>
        </authorList>
    </citation>
    <scope>NUCLEOTIDE SEQUENCE</scope>
    <source>
        <strain evidence="3">MMC_N1</strain>
    </source>
</reference>
<feature type="transmembrane region" description="Helical" evidence="1">
    <location>
        <begin position="414"/>
        <end position="437"/>
    </location>
</feature>
<keyword evidence="1" id="KW-0472">Membrane</keyword>
<evidence type="ECO:0000256" key="1">
    <source>
        <dbReference type="SAM" id="Phobius"/>
    </source>
</evidence>
<proteinExistence type="predicted"/>
<dbReference type="Proteomes" id="UP001162164">
    <property type="component" value="Unassembled WGS sequence"/>
</dbReference>
<organism evidence="3 4">
    <name type="scientific">Molorchus minor</name>
    <dbReference type="NCBI Taxonomy" id="1323400"/>
    <lineage>
        <taxon>Eukaryota</taxon>
        <taxon>Metazoa</taxon>
        <taxon>Ecdysozoa</taxon>
        <taxon>Arthropoda</taxon>
        <taxon>Hexapoda</taxon>
        <taxon>Insecta</taxon>
        <taxon>Pterygota</taxon>
        <taxon>Neoptera</taxon>
        <taxon>Endopterygota</taxon>
        <taxon>Coleoptera</taxon>
        <taxon>Polyphaga</taxon>
        <taxon>Cucujiformia</taxon>
        <taxon>Chrysomeloidea</taxon>
        <taxon>Cerambycidae</taxon>
        <taxon>Lamiinae</taxon>
        <taxon>Monochamini</taxon>
        <taxon>Molorchus</taxon>
    </lineage>
</organism>
<evidence type="ECO:0000259" key="2">
    <source>
        <dbReference type="Pfam" id="PF22540"/>
    </source>
</evidence>
<dbReference type="Gene3D" id="3.30.200.20">
    <property type="entry name" value="Phosphorylase Kinase, domain 1"/>
    <property type="match status" value="1"/>
</dbReference>
<comment type="caution">
    <text evidence="3">The sequence shown here is derived from an EMBL/GenBank/DDBJ whole genome shotgun (WGS) entry which is preliminary data.</text>
</comment>
<name>A0ABQ9K564_9CUCU</name>
<protein>
    <recommendedName>
        <fullName evidence="2">RET cysteine rich domain-containing protein</fullName>
    </recommendedName>
</protein>
<dbReference type="InterPro" id="IPR055162">
    <property type="entry name" value="RET_CRD"/>
</dbReference>
<keyword evidence="1" id="KW-0812">Transmembrane</keyword>
<feature type="domain" description="RET cysteine rich" evidence="2">
    <location>
        <begin position="240"/>
        <end position="353"/>
    </location>
</feature>
<sequence>MPFFPSSERFVQESESYPNSSIENSSLLFIDEDNVDVNHFEASVVGEKVKDLLQPVCTKHPNTRHGKSGTAIHCKFVLKKDTVFGDSRYSFTLQLNDTTIRNSQSDGVATFPIHLTFGSTPAALTETTKLHVLYPEGDAKIFRTAAPFARVTQPGPLKGSSNFSLVDLTTTGDIFDITKDEGIIYVHHFLGLRNSPEHVRLNVSWTRNKKREHDEIQVRIINEPNKTCGGMTNFADWTFCSEYGTSSKCLRSDSCAVSTGGAPSVATRRGPERCMWRGDKVSSNITHLYSTCSPDTKTCPDGICDSLEKVYSLICPQDCTTGVMWPAKKNQKTGRGIDEASGIVTCDHFGRCQINPSKTIKGLNLAAKGKKQKTVTNTFESPPQVQPNVSRQVGNLTSGRILGVDIAKCGTICVLGIVGGTLFLGSAVALIVICWRLERVNKAVREKHNEENHEMTAPLSVSVPRNITTEPIPFHFQTTHLAESMNIISKYAPDPKWEFPRSQLIIEQTLGEGEFGRVLRAKAMNIVGQLGKIMNTI</sequence>
<keyword evidence="4" id="KW-1185">Reference proteome</keyword>
<dbReference type="EMBL" id="JAPWTJ010000017">
    <property type="protein sequence ID" value="KAJ8985289.1"/>
    <property type="molecule type" value="Genomic_DNA"/>
</dbReference>
<dbReference type="Pfam" id="PF22540">
    <property type="entry name" value="RET_CRD"/>
    <property type="match status" value="1"/>
</dbReference>
<gene>
    <name evidence="3" type="ORF">NQ317_007076</name>
</gene>
<accession>A0ABQ9K564</accession>